<dbReference type="RefSeq" id="WP_231820592.1">
    <property type="nucleotide sequence ID" value="NZ_CP082781.1"/>
</dbReference>
<reference evidence="2 3" key="1">
    <citation type="submission" date="2023-01" db="EMBL/GenBank/DDBJ databases">
        <title>Characterization of estradiol degrading bacteria Microbacterium sp. MZT7 and reveal degrading genes through genome analysis.</title>
        <authorList>
            <person name="Hao P."/>
            <person name="Gao Y."/>
        </authorList>
    </citation>
    <scope>NUCLEOTIDE SEQUENCE [LARGE SCALE GENOMIC DNA]</scope>
    <source>
        <strain evidence="2 3">MZT7</strain>
    </source>
</reference>
<name>A0ABY3RV37_9MICO</name>
<gene>
    <name evidence="2" type="ORF">K8F61_02650</name>
</gene>
<dbReference type="EMBL" id="CP082781">
    <property type="protein sequence ID" value="UGS27130.1"/>
    <property type="molecule type" value="Genomic_DNA"/>
</dbReference>
<evidence type="ECO:0008006" key="4">
    <source>
        <dbReference type="Google" id="ProtNLM"/>
    </source>
</evidence>
<keyword evidence="3" id="KW-1185">Reference proteome</keyword>
<evidence type="ECO:0000313" key="3">
    <source>
        <dbReference type="Proteomes" id="UP001199642"/>
    </source>
</evidence>
<feature type="compositionally biased region" description="Acidic residues" evidence="1">
    <location>
        <begin position="29"/>
        <end position="38"/>
    </location>
</feature>
<sequence length="273" mass="28354">MDHQISAQCSEWDRRTTGCPEPGTSNDGDGIDVWDEIDVPPGAGDQPGGPGPVAPGEDREGDGSLPGDPPREHVTDPEELQRCLERLQDARLCFGARPPQVDAGPEDPAEPAPRPITLADLVRFVPTGTTVSAEPGNVGVVGLPANFVSDATAQTTSADLLGRSVTVRFTPVGFDFAYGDGATRSTADPGASWAALGQADFTPTATSHVYGARGEYAATVVVRYAADLDYGLGWIPMGEIAAAPATQTVRVFEARSALVDGTCEERPGAPGCP</sequence>
<proteinExistence type="predicted"/>
<protein>
    <recommendedName>
        <fullName evidence="4">PKD domain-containing protein</fullName>
    </recommendedName>
</protein>
<evidence type="ECO:0000256" key="1">
    <source>
        <dbReference type="SAM" id="MobiDB-lite"/>
    </source>
</evidence>
<evidence type="ECO:0000313" key="2">
    <source>
        <dbReference type="EMBL" id="UGS27130.1"/>
    </source>
</evidence>
<organism evidence="2 3">
    <name type="scientific">Microbacterium resistens</name>
    <dbReference type="NCBI Taxonomy" id="156977"/>
    <lineage>
        <taxon>Bacteria</taxon>
        <taxon>Bacillati</taxon>
        <taxon>Actinomycetota</taxon>
        <taxon>Actinomycetes</taxon>
        <taxon>Micrococcales</taxon>
        <taxon>Microbacteriaceae</taxon>
        <taxon>Microbacterium</taxon>
    </lineage>
</organism>
<accession>A0ABY3RV37</accession>
<feature type="region of interest" description="Disordered" evidence="1">
    <location>
        <begin position="1"/>
        <end position="77"/>
    </location>
</feature>
<dbReference type="Proteomes" id="UP001199642">
    <property type="component" value="Chromosome"/>
</dbReference>